<dbReference type="PANTHER" id="PTHR43820:SF2">
    <property type="entry name" value="ABC TRANSPORTER ATP-BINDING PROTEIN"/>
    <property type="match status" value="1"/>
</dbReference>
<dbReference type="EMBL" id="CAKXZS010000019">
    <property type="protein sequence ID" value="CAH2400653.1"/>
    <property type="molecule type" value="Genomic_DNA"/>
</dbReference>
<proteinExistence type="inferred from homology"/>
<dbReference type="SMART" id="SM00382">
    <property type="entry name" value="AAA"/>
    <property type="match status" value="1"/>
</dbReference>
<sequence>MLEAGQASPRQASIGKPGAEAKTTAPKLSLSNVSSGYGPVAIIEALSLAIAPGQILALMGKNGMGKTTVLKTILGFVALRSGDIRLDGASISGVSQASLIASGVGYAPQEQALFQDLSVRDNLRLALRSDRDFAQAVERVFGHFPFLRERLSQRAGTLSGGEQKMLILGRALMLRPKLLLIDEISEGLQPSVVERIAAALLQERRTNGTTILVVEQNLPFALGIADSWAVLKLGRIDDAGDVTAGTAARVLQHLKI</sequence>
<evidence type="ECO:0000256" key="4">
    <source>
        <dbReference type="ARBA" id="ARBA00022840"/>
    </source>
</evidence>
<keyword evidence="5" id="KW-0029">Amino-acid transport</keyword>
<keyword evidence="9" id="KW-1185">Reference proteome</keyword>
<reference evidence="8" key="1">
    <citation type="submission" date="2022-03" db="EMBL/GenBank/DDBJ databases">
        <authorList>
            <person name="Brunel B."/>
        </authorList>
    </citation>
    <scope>NUCLEOTIDE SEQUENCE</scope>
    <source>
        <strain evidence="8">STM4922sample</strain>
    </source>
</reference>
<dbReference type="InterPro" id="IPR017871">
    <property type="entry name" value="ABC_transporter-like_CS"/>
</dbReference>
<keyword evidence="4" id="KW-0067">ATP-binding</keyword>
<dbReference type="SUPFAM" id="SSF52540">
    <property type="entry name" value="P-loop containing nucleoside triphosphate hydrolases"/>
    <property type="match status" value="1"/>
</dbReference>
<name>A0ABN8JT93_9HYPH</name>
<accession>A0ABN8JT93</accession>
<evidence type="ECO:0000313" key="8">
    <source>
        <dbReference type="EMBL" id="CAH2400653.1"/>
    </source>
</evidence>
<comment type="similarity">
    <text evidence="1">Belongs to the ABC transporter superfamily.</text>
</comment>
<dbReference type="Pfam" id="PF00005">
    <property type="entry name" value="ABC_tran"/>
    <property type="match status" value="1"/>
</dbReference>
<dbReference type="PANTHER" id="PTHR43820">
    <property type="entry name" value="HIGH-AFFINITY BRANCHED-CHAIN AMINO ACID TRANSPORT ATP-BINDING PROTEIN LIVF"/>
    <property type="match status" value="1"/>
</dbReference>
<dbReference type="Proteomes" id="UP001152604">
    <property type="component" value="Unassembled WGS sequence"/>
</dbReference>
<dbReference type="InterPro" id="IPR003439">
    <property type="entry name" value="ABC_transporter-like_ATP-bd"/>
</dbReference>
<evidence type="ECO:0000259" key="7">
    <source>
        <dbReference type="PROSITE" id="PS50893"/>
    </source>
</evidence>
<dbReference type="CDD" id="cd03224">
    <property type="entry name" value="ABC_TM1139_LivF_branched"/>
    <property type="match status" value="1"/>
</dbReference>
<organism evidence="8 9">
    <name type="scientific">Mesorhizobium ventifaucium</name>
    <dbReference type="NCBI Taxonomy" id="666020"/>
    <lineage>
        <taxon>Bacteria</taxon>
        <taxon>Pseudomonadati</taxon>
        <taxon>Pseudomonadota</taxon>
        <taxon>Alphaproteobacteria</taxon>
        <taxon>Hyphomicrobiales</taxon>
        <taxon>Phyllobacteriaceae</taxon>
        <taxon>Mesorhizobium</taxon>
    </lineage>
</organism>
<evidence type="ECO:0000256" key="3">
    <source>
        <dbReference type="ARBA" id="ARBA00022741"/>
    </source>
</evidence>
<evidence type="ECO:0000256" key="6">
    <source>
        <dbReference type="SAM" id="MobiDB-lite"/>
    </source>
</evidence>
<keyword evidence="2" id="KW-0813">Transport</keyword>
<evidence type="ECO:0000256" key="1">
    <source>
        <dbReference type="ARBA" id="ARBA00005417"/>
    </source>
</evidence>
<dbReference type="InterPro" id="IPR027417">
    <property type="entry name" value="P-loop_NTPase"/>
</dbReference>
<dbReference type="InterPro" id="IPR052156">
    <property type="entry name" value="BCAA_Transport_ATP-bd_LivF"/>
</dbReference>
<dbReference type="Gene3D" id="3.40.50.300">
    <property type="entry name" value="P-loop containing nucleotide triphosphate hydrolases"/>
    <property type="match status" value="1"/>
</dbReference>
<dbReference type="RefSeq" id="WP_254025537.1">
    <property type="nucleotide sequence ID" value="NZ_CAKXZS010000019.1"/>
</dbReference>
<keyword evidence="3" id="KW-0547">Nucleotide-binding</keyword>
<evidence type="ECO:0000313" key="9">
    <source>
        <dbReference type="Proteomes" id="UP001152604"/>
    </source>
</evidence>
<comment type="caution">
    <text evidence="8">The sequence shown here is derived from an EMBL/GenBank/DDBJ whole genome shotgun (WGS) entry which is preliminary data.</text>
</comment>
<feature type="region of interest" description="Disordered" evidence="6">
    <location>
        <begin position="1"/>
        <end position="20"/>
    </location>
</feature>
<dbReference type="PROSITE" id="PS00211">
    <property type="entry name" value="ABC_TRANSPORTER_1"/>
    <property type="match status" value="1"/>
</dbReference>
<gene>
    <name evidence="8" type="ORF">MES4922_260002</name>
</gene>
<evidence type="ECO:0000256" key="5">
    <source>
        <dbReference type="ARBA" id="ARBA00022970"/>
    </source>
</evidence>
<dbReference type="InterPro" id="IPR003593">
    <property type="entry name" value="AAA+_ATPase"/>
</dbReference>
<evidence type="ECO:0000256" key="2">
    <source>
        <dbReference type="ARBA" id="ARBA00022448"/>
    </source>
</evidence>
<dbReference type="PROSITE" id="PS50893">
    <property type="entry name" value="ABC_TRANSPORTER_2"/>
    <property type="match status" value="1"/>
</dbReference>
<feature type="domain" description="ABC transporter" evidence="7">
    <location>
        <begin position="28"/>
        <end position="254"/>
    </location>
</feature>
<protein>
    <submittedName>
        <fullName evidence="8">ABC transporter</fullName>
    </submittedName>
</protein>